<feature type="compositionally biased region" description="Basic and acidic residues" evidence="1">
    <location>
        <begin position="89"/>
        <end position="104"/>
    </location>
</feature>
<reference evidence="2 3" key="1">
    <citation type="submission" date="2024-07" db="EMBL/GenBank/DDBJ databases">
        <title>Section-level genome sequencing and comparative genomics of Aspergillus sections Usti and Cavernicolus.</title>
        <authorList>
            <consortium name="Lawrence Berkeley National Laboratory"/>
            <person name="Nybo J.L."/>
            <person name="Vesth T.C."/>
            <person name="Theobald S."/>
            <person name="Frisvad J.C."/>
            <person name="Larsen T.O."/>
            <person name="Kjaerboelling I."/>
            <person name="Rothschild-Mancinelli K."/>
            <person name="Lyhne E.K."/>
            <person name="Kogle M.E."/>
            <person name="Barry K."/>
            <person name="Clum A."/>
            <person name="Na H."/>
            <person name="Ledsgaard L."/>
            <person name="Lin J."/>
            <person name="Lipzen A."/>
            <person name="Kuo A."/>
            <person name="Riley R."/>
            <person name="Mondo S."/>
            <person name="Labutti K."/>
            <person name="Haridas S."/>
            <person name="Pangalinan J."/>
            <person name="Salamov A.A."/>
            <person name="Simmons B.A."/>
            <person name="Magnuson J.K."/>
            <person name="Chen J."/>
            <person name="Drula E."/>
            <person name="Henrissat B."/>
            <person name="Wiebenga A."/>
            <person name="Lubbers R.J."/>
            <person name="Gomes A.C."/>
            <person name="Makela M.R."/>
            <person name="Stajich J."/>
            <person name="Grigoriev I.V."/>
            <person name="Mortensen U.H."/>
            <person name="De Vries R.P."/>
            <person name="Baker S.E."/>
            <person name="Andersen M.R."/>
        </authorList>
    </citation>
    <scope>NUCLEOTIDE SEQUENCE [LARGE SCALE GENOMIC DNA]</scope>
    <source>
        <strain evidence="2 3">CBS 588.65</strain>
    </source>
</reference>
<evidence type="ECO:0000313" key="2">
    <source>
        <dbReference type="EMBL" id="KAL2802953.1"/>
    </source>
</evidence>
<gene>
    <name evidence="2" type="ORF">BJX63DRAFT_437377</name>
</gene>
<evidence type="ECO:0000313" key="3">
    <source>
        <dbReference type="Proteomes" id="UP001610334"/>
    </source>
</evidence>
<sequence>MASTNPNTVPPPSGEGGNNAPQQETGGDDVTQNKTEDPPLKNIKDLNRPEQQQLIEMVAEGEPYLGLPDVIPAGYTGTLGDMRSIANNKDNHRPQKDEHPEYRRSKARKALAFLKTLHDDRGVSFDEIWKPRLGEDPTKRIDALTEDDKKKLLDISKLGEIKDEEHLQRSMPTGFELSPNEMITVLSSITSDESQVAIEVLRAAINKKTIEADDPLYAIDDEDEVKGFEQQGKELGQKALEVLSLSFDGDTIIEEIQALIPPGGSFQWEHLEDMCNQPWEGKYKSMAEKAKENLQRALGAMEIIGEDMSTIKGHHFQHKPKTKPEGWERQPYHWSAYTAINPYMREIINAILQHKGERSWYSGGAREAVQAIGSLNGIIMQENTKRGLSPHLGQVHISRYIALWTARVKAEREDVSKKAESDLQKLLEANHMPNNWSREQYEDLKPIAQQEDLNPIAQPNQIGTGGFTTVEMYGSEAITYTKEKDISWINYKEGYTLAGEEIELRAKKGNAIYFVVNGPQGRRLVDAGSAGGQLAKAAAEAANIQWVPTNDVALQGLKQLLQGGSEVSIGFKWWAMNRVDFDKLNTSDRTLIPDMIGGGIIRRPGKEDIFYPAWRGAFEKAFAPKLIQQHIGLSLGQHAMPMNRALAIEWIAKLPPGSLMAEQVARNGRGRQTQVSTLVNRLKTLYLEAPKEFDRVAPDLQRLVMAAKTKRLE</sequence>
<feature type="region of interest" description="Disordered" evidence="1">
    <location>
        <begin position="1"/>
        <end position="55"/>
    </location>
</feature>
<feature type="compositionally biased region" description="Polar residues" evidence="1">
    <location>
        <begin position="19"/>
        <end position="33"/>
    </location>
</feature>
<organism evidence="2 3">
    <name type="scientific">Aspergillus granulosus</name>
    <dbReference type="NCBI Taxonomy" id="176169"/>
    <lineage>
        <taxon>Eukaryota</taxon>
        <taxon>Fungi</taxon>
        <taxon>Dikarya</taxon>
        <taxon>Ascomycota</taxon>
        <taxon>Pezizomycotina</taxon>
        <taxon>Eurotiomycetes</taxon>
        <taxon>Eurotiomycetidae</taxon>
        <taxon>Eurotiales</taxon>
        <taxon>Aspergillaceae</taxon>
        <taxon>Aspergillus</taxon>
        <taxon>Aspergillus subgen. Nidulantes</taxon>
    </lineage>
</organism>
<comment type="caution">
    <text evidence="2">The sequence shown here is derived from an EMBL/GenBank/DDBJ whole genome shotgun (WGS) entry which is preliminary data.</text>
</comment>
<dbReference type="EMBL" id="JBFXLT010000156">
    <property type="protein sequence ID" value="KAL2802953.1"/>
    <property type="molecule type" value="Genomic_DNA"/>
</dbReference>
<feature type="region of interest" description="Disordered" evidence="1">
    <location>
        <begin position="82"/>
        <end position="104"/>
    </location>
</feature>
<proteinExistence type="predicted"/>
<feature type="compositionally biased region" description="Basic and acidic residues" evidence="1">
    <location>
        <begin position="34"/>
        <end position="48"/>
    </location>
</feature>
<name>A0ABR4GV72_9EURO</name>
<evidence type="ECO:0000256" key="1">
    <source>
        <dbReference type="SAM" id="MobiDB-lite"/>
    </source>
</evidence>
<keyword evidence="3" id="KW-1185">Reference proteome</keyword>
<accession>A0ABR4GV72</accession>
<protein>
    <submittedName>
        <fullName evidence="2">Uncharacterized protein</fullName>
    </submittedName>
</protein>
<dbReference type="Proteomes" id="UP001610334">
    <property type="component" value="Unassembled WGS sequence"/>
</dbReference>